<dbReference type="Proteomes" id="UP000494256">
    <property type="component" value="Unassembled WGS sequence"/>
</dbReference>
<name>A0A8S0Z445_ARCPL</name>
<gene>
    <name evidence="2" type="ORF">APLA_LOCUS2819</name>
</gene>
<dbReference type="EMBL" id="CADEBD010000276">
    <property type="protein sequence ID" value="CAB3227149.1"/>
    <property type="molecule type" value="Genomic_DNA"/>
</dbReference>
<organism evidence="2 3">
    <name type="scientific">Arctia plantaginis</name>
    <name type="common">Wood tiger moth</name>
    <name type="synonym">Phalaena plantaginis</name>
    <dbReference type="NCBI Taxonomy" id="874455"/>
    <lineage>
        <taxon>Eukaryota</taxon>
        <taxon>Metazoa</taxon>
        <taxon>Ecdysozoa</taxon>
        <taxon>Arthropoda</taxon>
        <taxon>Hexapoda</taxon>
        <taxon>Insecta</taxon>
        <taxon>Pterygota</taxon>
        <taxon>Neoptera</taxon>
        <taxon>Endopterygota</taxon>
        <taxon>Lepidoptera</taxon>
        <taxon>Glossata</taxon>
        <taxon>Ditrysia</taxon>
        <taxon>Noctuoidea</taxon>
        <taxon>Erebidae</taxon>
        <taxon>Arctiinae</taxon>
        <taxon>Arctia</taxon>
    </lineage>
</organism>
<comment type="caution">
    <text evidence="2">The sequence shown here is derived from an EMBL/GenBank/DDBJ whole genome shotgun (WGS) entry which is preliminary data.</text>
</comment>
<reference evidence="2 3" key="1">
    <citation type="submission" date="2020-04" db="EMBL/GenBank/DDBJ databases">
        <authorList>
            <person name="Wallbank WR R."/>
            <person name="Pardo Diaz C."/>
            <person name="Kozak K."/>
            <person name="Martin S."/>
            <person name="Jiggins C."/>
            <person name="Moest M."/>
            <person name="Warren A I."/>
            <person name="Byers J.R.P. K."/>
            <person name="Montejo-Kovacevich G."/>
            <person name="Yen C E."/>
        </authorList>
    </citation>
    <scope>NUCLEOTIDE SEQUENCE [LARGE SCALE GENOMIC DNA]</scope>
</reference>
<evidence type="ECO:0000256" key="1">
    <source>
        <dbReference type="SAM" id="MobiDB-lite"/>
    </source>
</evidence>
<dbReference type="AlphaFoldDB" id="A0A8S0Z445"/>
<accession>A0A8S0Z445</accession>
<protein>
    <submittedName>
        <fullName evidence="2">Uncharacterized protein</fullName>
    </submittedName>
</protein>
<sequence length="161" mass="18553">MDCLLDSDGLFVGLLSPSVHGFDLSKRQDVNNLLNLLENGTISDLDEESDDEIVQAIPEKIVRVDSNITQPNERVIVDHSEGRKEEYIEEKEPRTGSSNKPKNDIIWRKHLQLEPPQFIWSAPPPSEIDSPLAQIDYFYKYITESLIENFSFNIFKEYGQR</sequence>
<proteinExistence type="predicted"/>
<dbReference type="OrthoDB" id="7349450at2759"/>
<feature type="compositionally biased region" description="Basic and acidic residues" evidence="1">
    <location>
        <begin position="80"/>
        <end position="94"/>
    </location>
</feature>
<evidence type="ECO:0000313" key="2">
    <source>
        <dbReference type="EMBL" id="CAB3227149.1"/>
    </source>
</evidence>
<feature type="region of interest" description="Disordered" evidence="1">
    <location>
        <begin position="80"/>
        <end position="101"/>
    </location>
</feature>
<evidence type="ECO:0000313" key="3">
    <source>
        <dbReference type="Proteomes" id="UP000494256"/>
    </source>
</evidence>